<evidence type="ECO:0000259" key="2">
    <source>
        <dbReference type="Pfam" id="PF06985"/>
    </source>
</evidence>
<organism evidence="3 4">
    <name type="scientific">Endocarpon pusillum</name>
    <dbReference type="NCBI Taxonomy" id="364733"/>
    <lineage>
        <taxon>Eukaryota</taxon>
        <taxon>Fungi</taxon>
        <taxon>Dikarya</taxon>
        <taxon>Ascomycota</taxon>
        <taxon>Pezizomycotina</taxon>
        <taxon>Eurotiomycetes</taxon>
        <taxon>Chaetothyriomycetidae</taxon>
        <taxon>Verrucariales</taxon>
        <taxon>Verrucariaceae</taxon>
        <taxon>Endocarpon</taxon>
    </lineage>
</organism>
<reference evidence="3" key="1">
    <citation type="submission" date="2020-02" db="EMBL/GenBank/DDBJ databases">
        <authorList>
            <person name="Palmer J.M."/>
        </authorList>
    </citation>
    <scope>NUCLEOTIDE SEQUENCE</scope>
    <source>
        <strain evidence="3">EPUS1.4</strain>
        <tissue evidence="3">Thallus</tissue>
    </source>
</reference>
<dbReference type="PANTHER" id="PTHR33112:SF12">
    <property type="entry name" value="HETEROKARYON INCOMPATIBILITY DOMAIN-CONTAINING PROTEIN"/>
    <property type="match status" value="1"/>
</dbReference>
<evidence type="ECO:0000313" key="3">
    <source>
        <dbReference type="EMBL" id="KAF7510589.1"/>
    </source>
</evidence>
<gene>
    <name evidence="3" type="ORF">GJ744_006201</name>
</gene>
<dbReference type="OrthoDB" id="5135333at2759"/>
<dbReference type="Pfam" id="PF06985">
    <property type="entry name" value="HET"/>
    <property type="match status" value="1"/>
</dbReference>
<evidence type="ECO:0000256" key="1">
    <source>
        <dbReference type="SAM" id="MobiDB-lite"/>
    </source>
</evidence>
<dbReference type="PANTHER" id="PTHR33112">
    <property type="entry name" value="DOMAIN PROTEIN, PUTATIVE-RELATED"/>
    <property type="match status" value="1"/>
</dbReference>
<evidence type="ECO:0000313" key="4">
    <source>
        <dbReference type="Proteomes" id="UP000606974"/>
    </source>
</evidence>
<dbReference type="InterPro" id="IPR010730">
    <property type="entry name" value="HET"/>
</dbReference>
<sequence length="813" mass="92711">MPEITHYHSLDERLENRPSSDTLCKQCKKLNIVELFSGPRYEDWEISHTGDRQLDVFIGTIAEIKLRACACRICHIVIAFHDASHWKYLRDKEDCDEALEKAWLKPYRTDVILFTPDVSNVSDKRSIATSLAVVFQEVPKQSSFSSLEDDHRGPRTRNPGRSPMVELEQASTGGTGTSGSPSSAKSVFKEEFSTAELPYDAYITHNFFFSLTGNSLIEQRPVLSVPDSTHGSKIDWTSLRAWIAACEDDHPTCRPKGRLFSDKGDIPIRCIDVKTSTIVHIDADTRYLALSYVWGAERDEIMEHINRCLVWAESTVIVDSLPQTVRDAIRITEHLGERYLWVDCLCINQADARDLNEQIGLMDRIYEYSSLTLVTSTTTNIYSEIPGLRSLSRVKSACDAMINGRSVKAICAASVVGEFFGPWSKRAWTYQEWLLSRRCLLFSQNQILFRCQFTTGLESFAPPRADQFLNIDAMPRFWPDVRSADITLPRLSLDRTPWNFETYAELVKGYTERSLSKDTDVLLAFSGLMSKLEYSNGMPFIEGMPTRDLLNALLWTVVDNGVSRMKPWVRRQRLPSWSWDGWTCPVKYPCWQILPSSHIAQDFARRYEELHGTRPIESKRARKWAHPRRHTPIPVIVSLLTGHRDTYRHLPYRAYSLKSAHLSLPTSTKNRGASCLCVSSETRSLLIEVSSSRDNWKQLTRTAKILHPLNMDIIDGEHVLESLIKLGRREGSLHDFPTSTGIFKEDGSTHRDAVLLQAWKIEGDDGEWYDRVIAMIIDRLGDGVVERIATAAFCSEDWYSLPLVKEVEELELV</sequence>
<dbReference type="Proteomes" id="UP000606974">
    <property type="component" value="Unassembled WGS sequence"/>
</dbReference>
<accession>A0A8H7ANE6</accession>
<protein>
    <recommendedName>
        <fullName evidence="2">Heterokaryon incompatibility domain-containing protein</fullName>
    </recommendedName>
</protein>
<comment type="caution">
    <text evidence="3">The sequence shown here is derived from an EMBL/GenBank/DDBJ whole genome shotgun (WGS) entry which is preliminary data.</text>
</comment>
<dbReference type="EMBL" id="JAACFV010000028">
    <property type="protein sequence ID" value="KAF7510589.1"/>
    <property type="molecule type" value="Genomic_DNA"/>
</dbReference>
<keyword evidence="4" id="KW-1185">Reference proteome</keyword>
<dbReference type="AlphaFoldDB" id="A0A8H7ANE6"/>
<feature type="domain" description="Heterokaryon incompatibility" evidence="2">
    <location>
        <begin position="287"/>
        <end position="432"/>
    </location>
</feature>
<name>A0A8H7ANE6_9EURO</name>
<proteinExistence type="predicted"/>
<feature type="region of interest" description="Disordered" evidence="1">
    <location>
        <begin position="144"/>
        <end position="184"/>
    </location>
</feature>